<dbReference type="RefSeq" id="WP_107349148.1">
    <property type="nucleotide sequence ID" value="NZ_PYMH01000005.1"/>
</dbReference>
<dbReference type="InterPro" id="IPR009057">
    <property type="entry name" value="Homeodomain-like_sf"/>
</dbReference>
<evidence type="ECO:0000313" key="6">
    <source>
        <dbReference type="EMBL" id="PSU33513.1"/>
    </source>
</evidence>
<dbReference type="InterPro" id="IPR001347">
    <property type="entry name" value="SIS_dom"/>
</dbReference>
<evidence type="ECO:0000256" key="2">
    <source>
        <dbReference type="ARBA" id="ARBA00023125"/>
    </source>
</evidence>
<dbReference type="EMBL" id="PYMH01000005">
    <property type="protein sequence ID" value="PSU33513.1"/>
    <property type="molecule type" value="Genomic_DNA"/>
</dbReference>
<dbReference type="GO" id="GO:0097367">
    <property type="term" value="F:carbohydrate derivative binding"/>
    <property type="evidence" value="ECO:0007669"/>
    <property type="project" value="InterPro"/>
</dbReference>
<dbReference type="OrthoDB" id="9814005at2"/>
<evidence type="ECO:0000259" key="5">
    <source>
        <dbReference type="PROSITE" id="PS51464"/>
    </source>
</evidence>
<keyword evidence="1" id="KW-0805">Transcription regulation</keyword>
<dbReference type="Pfam" id="PF01418">
    <property type="entry name" value="HTH_6"/>
    <property type="match status" value="1"/>
</dbReference>
<keyword evidence="2" id="KW-0238">DNA-binding</keyword>
<evidence type="ECO:0000313" key="7">
    <source>
        <dbReference type="Proteomes" id="UP000241222"/>
    </source>
</evidence>
<dbReference type="PROSITE" id="PS51071">
    <property type="entry name" value="HTH_RPIR"/>
    <property type="match status" value="1"/>
</dbReference>
<dbReference type="Gene3D" id="3.40.50.10490">
    <property type="entry name" value="Glucose-6-phosphate isomerase like protein, domain 1"/>
    <property type="match status" value="1"/>
</dbReference>
<dbReference type="InterPro" id="IPR036388">
    <property type="entry name" value="WH-like_DNA-bd_sf"/>
</dbReference>
<evidence type="ECO:0000256" key="3">
    <source>
        <dbReference type="ARBA" id="ARBA00023163"/>
    </source>
</evidence>
<dbReference type="SUPFAM" id="SSF53697">
    <property type="entry name" value="SIS domain"/>
    <property type="match status" value="1"/>
</dbReference>
<evidence type="ECO:0000256" key="1">
    <source>
        <dbReference type="ARBA" id="ARBA00023015"/>
    </source>
</evidence>
<dbReference type="InterPro" id="IPR046348">
    <property type="entry name" value="SIS_dom_sf"/>
</dbReference>
<dbReference type="Pfam" id="PF01380">
    <property type="entry name" value="SIS"/>
    <property type="match status" value="1"/>
</dbReference>
<comment type="caution">
    <text evidence="6">The sequence shown here is derived from an EMBL/GenBank/DDBJ whole genome shotgun (WGS) entry which is preliminary data.</text>
</comment>
<dbReference type="PROSITE" id="PS51464">
    <property type="entry name" value="SIS"/>
    <property type="match status" value="1"/>
</dbReference>
<dbReference type="AlphaFoldDB" id="A0A2T3IY52"/>
<dbReference type="InterPro" id="IPR047640">
    <property type="entry name" value="RpiR-like"/>
</dbReference>
<name>A0A2T3IY52_9GAMM</name>
<gene>
    <name evidence="6" type="ORF">C9I99_12085</name>
</gene>
<dbReference type="CDD" id="cd05013">
    <property type="entry name" value="SIS_RpiR"/>
    <property type="match status" value="1"/>
</dbReference>
<protein>
    <submittedName>
        <fullName evidence="6">MurR/RpiR family transcriptional regulator</fullName>
    </submittedName>
</protein>
<dbReference type="InterPro" id="IPR035472">
    <property type="entry name" value="RpiR-like_SIS"/>
</dbReference>
<dbReference type="PANTHER" id="PTHR30514:SF20">
    <property type="entry name" value="TRANSCRIPTIONAL REGULATOR"/>
    <property type="match status" value="1"/>
</dbReference>
<dbReference type="GO" id="GO:1901135">
    <property type="term" value="P:carbohydrate derivative metabolic process"/>
    <property type="evidence" value="ECO:0007669"/>
    <property type="project" value="InterPro"/>
</dbReference>
<dbReference type="GO" id="GO:0003677">
    <property type="term" value="F:DNA binding"/>
    <property type="evidence" value="ECO:0007669"/>
    <property type="project" value="UniProtKB-KW"/>
</dbReference>
<dbReference type="Proteomes" id="UP000241222">
    <property type="component" value="Unassembled WGS sequence"/>
</dbReference>
<feature type="domain" description="HTH rpiR-type" evidence="4">
    <location>
        <begin position="19"/>
        <end position="95"/>
    </location>
</feature>
<reference evidence="6 7" key="1">
    <citation type="submission" date="2018-03" db="EMBL/GenBank/DDBJ databases">
        <title>Whole genome sequencing of Histamine producing bacteria.</title>
        <authorList>
            <person name="Butler K."/>
        </authorList>
    </citation>
    <scope>NUCLEOTIDE SEQUENCE [LARGE SCALE GENOMIC DNA]</scope>
    <source>
        <strain evidence="6 7">JCM 13586</strain>
    </source>
</reference>
<keyword evidence="3" id="KW-0804">Transcription</keyword>
<dbReference type="PANTHER" id="PTHR30514">
    <property type="entry name" value="GLUCOKINASE"/>
    <property type="match status" value="1"/>
</dbReference>
<sequence>MDAAERVATGLSTKEIDLDTLKDQIVRQYDDLSPRLQQVADFAMAQPMLVAVETMVTIAQQANVPLSTLSRFSSAMGFSGFSSMQAVFRNHYFNRPRDYKERVRKARNEAEFGPDSAAAVFHDFGAANIEAMEQLQISVSPQKLDRAVGLLERAETIYIQGMRRAYPVAFYLWYALMKSDNNVVLIDDNGGMLSPLTRMMSEKDVLVTFTFSPYASETTEVIELAHHKNVPIVAITDNQMMEQGNKMDVCFEVQEGDNLGFRSLSCSVYLAQTLAVSLMCKDTE</sequence>
<organism evidence="6 7">
    <name type="scientific">Photobacterium lutimaris</name>
    <dbReference type="NCBI Taxonomy" id="388278"/>
    <lineage>
        <taxon>Bacteria</taxon>
        <taxon>Pseudomonadati</taxon>
        <taxon>Pseudomonadota</taxon>
        <taxon>Gammaproteobacteria</taxon>
        <taxon>Vibrionales</taxon>
        <taxon>Vibrionaceae</taxon>
        <taxon>Photobacterium</taxon>
    </lineage>
</organism>
<accession>A0A2T3IY52</accession>
<dbReference type="GO" id="GO:0003700">
    <property type="term" value="F:DNA-binding transcription factor activity"/>
    <property type="evidence" value="ECO:0007669"/>
    <property type="project" value="InterPro"/>
</dbReference>
<dbReference type="Gene3D" id="1.10.10.10">
    <property type="entry name" value="Winged helix-like DNA-binding domain superfamily/Winged helix DNA-binding domain"/>
    <property type="match status" value="1"/>
</dbReference>
<dbReference type="SUPFAM" id="SSF46689">
    <property type="entry name" value="Homeodomain-like"/>
    <property type="match status" value="1"/>
</dbReference>
<evidence type="ECO:0000259" key="4">
    <source>
        <dbReference type="PROSITE" id="PS51071"/>
    </source>
</evidence>
<keyword evidence="7" id="KW-1185">Reference proteome</keyword>
<dbReference type="InterPro" id="IPR000281">
    <property type="entry name" value="HTH_RpiR"/>
</dbReference>
<feature type="domain" description="SIS" evidence="5">
    <location>
        <begin position="147"/>
        <end position="284"/>
    </location>
</feature>
<proteinExistence type="predicted"/>